<evidence type="ECO:0000259" key="1">
    <source>
        <dbReference type="SMART" id="SM00849"/>
    </source>
</evidence>
<dbReference type="Gene3D" id="3.60.15.10">
    <property type="entry name" value="Ribonuclease Z/Hydroxyacylglutathione hydrolase-like"/>
    <property type="match status" value="1"/>
</dbReference>
<dbReference type="InterPro" id="IPR036388">
    <property type="entry name" value="WH-like_DNA-bd_sf"/>
</dbReference>
<accession>A0A0F9LTW4</accession>
<protein>
    <recommendedName>
        <fullName evidence="1">Metallo-beta-lactamase domain-containing protein</fullName>
    </recommendedName>
</protein>
<dbReference type="EMBL" id="LAZR01005604">
    <property type="protein sequence ID" value="KKM98564.1"/>
    <property type="molecule type" value="Genomic_DNA"/>
</dbReference>
<dbReference type="PANTHER" id="PTHR23131">
    <property type="entry name" value="ENDORIBONUCLEASE LACTB2"/>
    <property type="match status" value="1"/>
</dbReference>
<gene>
    <name evidence="2" type="ORF">LCGC14_1156620</name>
</gene>
<dbReference type="SMART" id="SM00849">
    <property type="entry name" value="Lactamase_B"/>
    <property type="match status" value="1"/>
</dbReference>
<dbReference type="SUPFAM" id="SSF56281">
    <property type="entry name" value="Metallo-hydrolase/oxidoreductase"/>
    <property type="match status" value="1"/>
</dbReference>
<organism evidence="2">
    <name type="scientific">marine sediment metagenome</name>
    <dbReference type="NCBI Taxonomy" id="412755"/>
    <lineage>
        <taxon>unclassified sequences</taxon>
        <taxon>metagenomes</taxon>
        <taxon>ecological metagenomes</taxon>
    </lineage>
</organism>
<dbReference type="CDD" id="cd06262">
    <property type="entry name" value="metallo-hydrolase-like_MBL-fold"/>
    <property type="match status" value="1"/>
</dbReference>
<feature type="domain" description="Metallo-beta-lactamase" evidence="1">
    <location>
        <begin position="24"/>
        <end position="246"/>
    </location>
</feature>
<comment type="caution">
    <text evidence="2">The sequence shown here is derived from an EMBL/GenBank/DDBJ whole genome shotgun (WGS) entry which is preliminary data.</text>
</comment>
<dbReference type="Pfam" id="PF00753">
    <property type="entry name" value="Lactamase_B"/>
    <property type="match status" value="1"/>
</dbReference>
<reference evidence="2" key="1">
    <citation type="journal article" date="2015" name="Nature">
        <title>Complex archaea that bridge the gap between prokaryotes and eukaryotes.</title>
        <authorList>
            <person name="Spang A."/>
            <person name="Saw J.H."/>
            <person name="Jorgensen S.L."/>
            <person name="Zaremba-Niedzwiedzka K."/>
            <person name="Martijn J."/>
            <person name="Lind A.E."/>
            <person name="van Eijk R."/>
            <person name="Schleper C."/>
            <person name="Guy L."/>
            <person name="Ettema T.J."/>
        </authorList>
    </citation>
    <scope>NUCLEOTIDE SEQUENCE</scope>
</reference>
<dbReference type="AlphaFoldDB" id="A0A0F9LTW4"/>
<sequence>MQEVYPGIFLIREKGSFIGVIKPPENVYVIAGNDGIIYDAGYGTKKALKYFLKEIKEIEAYYREQNKKFKITRILVSHGHPDHISGLKKLREALELKVILTKKTANIIKDRSSFNKSYETDDYDDYLRIRRKAVRILRNFFRNFGSRLFYKRIYGVSYLNDPGEIIEEKSDISINDEIWSIFPSPGHSSDHISLYNEEKGVLFSGDNVLKSLTTWLGPPESDISEYIKTLKNLQNLPNLNLLLPGHGRPIEEPKERLSEILKHRKVREQQVLNLIFQNSEKGISPESIINVLYPKSGKFMHQVARGWVVLTIKMLEEQGLITRIEKRKEITFFPSQINKNKKKM</sequence>
<evidence type="ECO:0000313" key="2">
    <source>
        <dbReference type="EMBL" id="KKM98564.1"/>
    </source>
</evidence>
<dbReference type="InterPro" id="IPR036866">
    <property type="entry name" value="RibonucZ/Hydroxyglut_hydro"/>
</dbReference>
<proteinExistence type="predicted"/>
<dbReference type="InterPro" id="IPR001279">
    <property type="entry name" value="Metallo-B-lactamas"/>
</dbReference>
<dbReference type="Gene3D" id="1.10.10.10">
    <property type="entry name" value="Winged helix-like DNA-binding domain superfamily/Winged helix DNA-binding domain"/>
    <property type="match status" value="1"/>
</dbReference>
<name>A0A0F9LTW4_9ZZZZ</name>
<dbReference type="InterPro" id="IPR050662">
    <property type="entry name" value="Sec-metab_biosynth-thioest"/>
</dbReference>